<gene>
    <name evidence="2" type="ORF">BN9_066480</name>
</gene>
<reference evidence="2 3" key="1">
    <citation type="submission" date="2012-05" db="EMBL/GenBank/DDBJ databases">
        <title>Recombination and specialization in a pathogen metapopulation.</title>
        <authorList>
            <person name="Gardiner A."/>
            <person name="Kemen E."/>
            <person name="Schultz-Larsen T."/>
            <person name="MacLean D."/>
            <person name="Van Oosterhout C."/>
            <person name="Jones J.D.G."/>
        </authorList>
    </citation>
    <scope>NUCLEOTIDE SEQUENCE [LARGE SCALE GENOMIC DNA]</scope>
    <source>
        <strain evidence="2 3">Ac Nc2</strain>
    </source>
</reference>
<dbReference type="InParanoid" id="A0A024FTC3"/>
<proteinExistence type="predicted"/>
<evidence type="ECO:0000256" key="1">
    <source>
        <dbReference type="SAM" id="MobiDB-lite"/>
    </source>
</evidence>
<keyword evidence="3" id="KW-1185">Reference proteome</keyword>
<protein>
    <submittedName>
        <fullName evidence="2">Uncharacterized protein</fullName>
    </submittedName>
</protein>
<dbReference type="Proteomes" id="UP000053237">
    <property type="component" value="Unassembled WGS sequence"/>
</dbReference>
<comment type="caution">
    <text evidence="2">The sequence shown here is derived from an EMBL/GenBank/DDBJ whole genome shotgun (WGS) entry which is preliminary data.</text>
</comment>
<dbReference type="AlphaFoldDB" id="A0A024FTC3"/>
<feature type="compositionally biased region" description="Polar residues" evidence="1">
    <location>
        <begin position="1"/>
        <end position="11"/>
    </location>
</feature>
<accession>A0A024FTC3</accession>
<name>A0A024FTC3_9STRA</name>
<sequence>MTNGSPRSSFAAQYPESNAPKVGTAIEGQCPDENDRGVTPLTLQKAKAIDPVMAYIETNTIDETIKLEKVQLADAVKIVFYSYLMTAVRNHKENNSIVPVYLENSVTLLDYMMT</sequence>
<evidence type="ECO:0000313" key="2">
    <source>
        <dbReference type="EMBL" id="CCI10152.1"/>
    </source>
</evidence>
<evidence type="ECO:0000313" key="3">
    <source>
        <dbReference type="Proteomes" id="UP000053237"/>
    </source>
</evidence>
<dbReference type="EMBL" id="CAIX01000106">
    <property type="protein sequence ID" value="CCI10152.1"/>
    <property type="molecule type" value="Genomic_DNA"/>
</dbReference>
<feature type="region of interest" description="Disordered" evidence="1">
    <location>
        <begin position="1"/>
        <end position="36"/>
    </location>
</feature>
<organism evidence="2 3">
    <name type="scientific">Albugo candida</name>
    <dbReference type="NCBI Taxonomy" id="65357"/>
    <lineage>
        <taxon>Eukaryota</taxon>
        <taxon>Sar</taxon>
        <taxon>Stramenopiles</taxon>
        <taxon>Oomycota</taxon>
        <taxon>Peronosporomycetes</taxon>
        <taxon>Albuginales</taxon>
        <taxon>Albuginaceae</taxon>
        <taxon>Albugo</taxon>
    </lineage>
</organism>